<sequence>MYRLLPLISVFSSASFSTLPVEMWCLILRLLDAKSLLAAARSSSLFDRVVKGDPVLKKTLESAIRIEQQEIMEPLTRPGMAASISRDEHAMLFGTNRQKIVTIAKSKYSLRQVKAYQKTKECSGHKAKFTTTNTGRFTPYRI</sequence>
<gene>
    <name evidence="1" type="ORF">YQE_03324</name>
</gene>
<evidence type="ECO:0000313" key="1">
    <source>
        <dbReference type="EMBL" id="ENN80332.1"/>
    </source>
</evidence>
<dbReference type="Pfam" id="PF00646">
    <property type="entry name" value="F-box"/>
    <property type="match status" value="1"/>
</dbReference>
<dbReference type="OMA" id="KMFGANN"/>
<dbReference type="InterPro" id="IPR036047">
    <property type="entry name" value="F-box-like_dom_sf"/>
</dbReference>
<dbReference type="AlphaFoldDB" id="N6UNM5"/>
<dbReference type="SUPFAM" id="SSF81383">
    <property type="entry name" value="F-box domain"/>
    <property type="match status" value="1"/>
</dbReference>
<proteinExistence type="predicted"/>
<protein>
    <submittedName>
        <fullName evidence="1">Uncharacterized protein</fullName>
    </submittedName>
</protein>
<reference evidence="1" key="1">
    <citation type="journal article" date="2013" name="Genome Biol.">
        <title>Draft genome of the mountain pine beetle, Dendroctonus ponderosae Hopkins, a major forest pest.</title>
        <authorList>
            <person name="Keeling C.I."/>
            <person name="Yuen M.M."/>
            <person name="Liao N.Y."/>
            <person name="Docking T.R."/>
            <person name="Chan S.K."/>
            <person name="Taylor G.A."/>
            <person name="Palmquist D.L."/>
            <person name="Jackman S.D."/>
            <person name="Nguyen A."/>
            <person name="Li M."/>
            <person name="Henderson H."/>
            <person name="Janes J.K."/>
            <person name="Zhao Y."/>
            <person name="Pandoh P."/>
            <person name="Moore R."/>
            <person name="Sperling F.A."/>
            <person name="Huber D.P."/>
            <person name="Birol I."/>
            <person name="Jones S.J."/>
            <person name="Bohlmann J."/>
        </authorList>
    </citation>
    <scope>NUCLEOTIDE SEQUENCE</scope>
</reference>
<accession>N6UNM5</accession>
<dbReference type="InterPro" id="IPR001810">
    <property type="entry name" value="F-box_dom"/>
</dbReference>
<organism evidence="1">
    <name type="scientific">Dendroctonus ponderosae</name>
    <name type="common">Mountain pine beetle</name>
    <dbReference type="NCBI Taxonomy" id="77166"/>
    <lineage>
        <taxon>Eukaryota</taxon>
        <taxon>Metazoa</taxon>
        <taxon>Ecdysozoa</taxon>
        <taxon>Arthropoda</taxon>
        <taxon>Hexapoda</taxon>
        <taxon>Insecta</taxon>
        <taxon>Pterygota</taxon>
        <taxon>Neoptera</taxon>
        <taxon>Endopterygota</taxon>
        <taxon>Coleoptera</taxon>
        <taxon>Polyphaga</taxon>
        <taxon>Cucujiformia</taxon>
        <taxon>Curculionidae</taxon>
        <taxon>Scolytinae</taxon>
        <taxon>Dendroctonus</taxon>
    </lineage>
</organism>
<dbReference type="PROSITE" id="PS50181">
    <property type="entry name" value="FBOX"/>
    <property type="match status" value="1"/>
</dbReference>
<feature type="non-terminal residue" evidence="1">
    <location>
        <position position="1"/>
    </location>
</feature>
<dbReference type="EMBL" id="KB740562">
    <property type="protein sequence ID" value="ENN80332.1"/>
    <property type="molecule type" value="Genomic_DNA"/>
</dbReference>
<dbReference type="Gene3D" id="1.20.1280.50">
    <property type="match status" value="1"/>
</dbReference>
<dbReference type="HOGENOM" id="CLU_1827268_0_0_1"/>
<name>N6UNM5_DENPD</name>